<sequence length="83" mass="8620">MTSLSALVRAALVLAVAAQGALAQHCTCNNSAGSADLTVSQRCCSQTGGVWNPQRLACDVQNRPSLFTNCCISAGLPYQACYP</sequence>
<accession>A0A2G8RQ30</accession>
<keyword evidence="3" id="KW-1185">Reference proteome</keyword>
<feature type="chain" id="PRO_5013869944" description="Hydrophobin" evidence="1">
    <location>
        <begin position="24"/>
        <end position="83"/>
    </location>
</feature>
<protein>
    <recommendedName>
        <fullName evidence="4">Hydrophobin</fullName>
    </recommendedName>
</protein>
<reference evidence="2 3" key="1">
    <citation type="journal article" date="2015" name="Sci. Rep.">
        <title>Chromosome-level genome map provides insights into diverse defense mechanisms in the medicinal fungus Ganoderma sinense.</title>
        <authorList>
            <person name="Zhu Y."/>
            <person name="Xu J."/>
            <person name="Sun C."/>
            <person name="Zhou S."/>
            <person name="Xu H."/>
            <person name="Nelson D.R."/>
            <person name="Qian J."/>
            <person name="Song J."/>
            <person name="Luo H."/>
            <person name="Xiang L."/>
            <person name="Li Y."/>
            <person name="Xu Z."/>
            <person name="Ji A."/>
            <person name="Wang L."/>
            <person name="Lu S."/>
            <person name="Hayward A."/>
            <person name="Sun W."/>
            <person name="Li X."/>
            <person name="Schwartz D.C."/>
            <person name="Wang Y."/>
            <person name="Chen S."/>
        </authorList>
    </citation>
    <scope>NUCLEOTIDE SEQUENCE [LARGE SCALE GENOMIC DNA]</scope>
    <source>
        <strain evidence="2 3">ZZ0214-1</strain>
    </source>
</reference>
<evidence type="ECO:0000256" key="1">
    <source>
        <dbReference type="SAM" id="SignalP"/>
    </source>
</evidence>
<dbReference type="Proteomes" id="UP000230002">
    <property type="component" value="Unassembled WGS sequence"/>
</dbReference>
<evidence type="ECO:0000313" key="3">
    <source>
        <dbReference type="Proteomes" id="UP000230002"/>
    </source>
</evidence>
<evidence type="ECO:0000313" key="2">
    <source>
        <dbReference type="EMBL" id="PIL23620.1"/>
    </source>
</evidence>
<gene>
    <name evidence="2" type="ORF">GSI_14933</name>
</gene>
<comment type="caution">
    <text evidence="2">The sequence shown here is derived from an EMBL/GenBank/DDBJ whole genome shotgun (WGS) entry which is preliminary data.</text>
</comment>
<dbReference type="EMBL" id="AYKW01000068">
    <property type="protein sequence ID" value="PIL23620.1"/>
    <property type="molecule type" value="Genomic_DNA"/>
</dbReference>
<feature type="signal peptide" evidence="1">
    <location>
        <begin position="1"/>
        <end position="23"/>
    </location>
</feature>
<evidence type="ECO:0008006" key="4">
    <source>
        <dbReference type="Google" id="ProtNLM"/>
    </source>
</evidence>
<proteinExistence type="predicted"/>
<keyword evidence="1" id="KW-0732">Signal</keyword>
<name>A0A2G8RQ30_9APHY</name>
<organism evidence="2 3">
    <name type="scientific">Ganoderma sinense ZZ0214-1</name>
    <dbReference type="NCBI Taxonomy" id="1077348"/>
    <lineage>
        <taxon>Eukaryota</taxon>
        <taxon>Fungi</taxon>
        <taxon>Dikarya</taxon>
        <taxon>Basidiomycota</taxon>
        <taxon>Agaricomycotina</taxon>
        <taxon>Agaricomycetes</taxon>
        <taxon>Polyporales</taxon>
        <taxon>Polyporaceae</taxon>
        <taxon>Ganoderma</taxon>
    </lineage>
</organism>
<dbReference type="AlphaFoldDB" id="A0A2G8RQ30"/>